<dbReference type="AlphaFoldDB" id="L0PGD5"/>
<feature type="compositionally biased region" description="Basic and acidic residues" evidence="1">
    <location>
        <begin position="41"/>
        <end position="61"/>
    </location>
</feature>
<accession>L0PGD5</accession>
<dbReference type="Proteomes" id="UP000010422">
    <property type="component" value="Unassembled WGS sequence"/>
</dbReference>
<evidence type="ECO:0000313" key="2">
    <source>
        <dbReference type="EMBL" id="CCJ31139.1"/>
    </source>
</evidence>
<evidence type="ECO:0000256" key="1">
    <source>
        <dbReference type="SAM" id="MobiDB-lite"/>
    </source>
</evidence>
<evidence type="ECO:0000313" key="3">
    <source>
        <dbReference type="Proteomes" id="UP000010422"/>
    </source>
</evidence>
<sequence>MLDQLLDQRVEEMCAAGVLNDIQMLYSEWDVKNKQNKVKKGSNDTKKNSNDTNNKQKESIKDYDTMLDMQDAKNKPQSKIGMLYSTLESYNDFENIQNNIQNSNEDNIHYDISDNLRGIWQAIGIHKYLESNN</sequence>
<gene>
    <name evidence="2" type="ORF">PNEJI1_000141</name>
</gene>
<organism evidence="3">
    <name type="scientific">Pneumocystis jirovecii</name>
    <name type="common">Human pneumocystis pneumonia agent</name>
    <dbReference type="NCBI Taxonomy" id="42068"/>
    <lineage>
        <taxon>Eukaryota</taxon>
        <taxon>Fungi</taxon>
        <taxon>Dikarya</taxon>
        <taxon>Ascomycota</taxon>
        <taxon>Taphrinomycotina</taxon>
        <taxon>Pneumocystomycetes</taxon>
        <taxon>Pneumocystaceae</taxon>
        <taxon>Pneumocystis</taxon>
    </lineage>
</organism>
<comment type="caution">
    <text evidence="2">The sequence shown here is derived from an EMBL/GenBank/DDBJ whole genome shotgun (WGS) entry which is preliminary data.</text>
</comment>
<reference evidence="2 3" key="1">
    <citation type="journal article" date="2012" name="MBio">
        <title>De novo assembly of the Pneumocystis jirovecii genome from a single bronchoalveolar lavage fluid specimen from a patient.</title>
        <authorList>
            <person name="Cisse O.H."/>
            <person name="Pagni M."/>
            <person name="Hauser P.M."/>
        </authorList>
    </citation>
    <scope>NUCLEOTIDE SEQUENCE [LARGE SCALE GENOMIC DNA]</scope>
    <source>
        <strain evidence="2 3">SE8</strain>
    </source>
</reference>
<name>L0PGD5_PNEJI</name>
<feature type="region of interest" description="Disordered" evidence="1">
    <location>
        <begin position="33"/>
        <end position="61"/>
    </location>
</feature>
<protein>
    <submittedName>
        <fullName evidence="2">Uncharacterized protein</fullName>
    </submittedName>
</protein>
<proteinExistence type="predicted"/>
<dbReference type="EMBL" id="CAKM01000279">
    <property type="protein sequence ID" value="CCJ31139.1"/>
    <property type="molecule type" value="Genomic_DNA"/>
</dbReference>
<dbReference type="VEuPathDB" id="FungiDB:PNEJI1_000141"/>
<dbReference type="InParanoid" id="L0PGD5"/>